<accession>A0A4C1T4E2</accession>
<dbReference type="Proteomes" id="UP000299102">
    <property type="component" value="Unassembled WGS sequence"/>
</dbReference>
<sequence>MQNSACLDEAGVRSKRELMSIVADTKRPGCTPANKSSIYFSCLLQKESREQSVGRQQHLKITGSPENTCSLVKYTCGQGHYKISHHKPPCFSCTSTSTNGWRRFSRRSNPGAPPWYRFDPRVRFEDQYYSIAIPFSPLNIRMPIPNRGFPRPLYPESETSRCYPRGVAFHTKRIVASVISQLEDTAGCFISEMIDIHGTLLPSS</sequence>
<proteinExistence type="predicted"/>
<evidence type="ECO:0000313" key="2">
    <source>
        <dbReference type="Proteomes" id="UP000299102"/>
    </source>
</evidence>
<keyword evidence="2" id="KW-1185">Reference proteome</keyword>
<reference evidence="1 2" key="1">
    <citation type="journal article" date="2019" name="Commun. Biol.">
        <title>The bagworm genome reveals a unique fibroin gene that provides high tensile strength.</title>
        <authorList>
            <person name="Kono N."/>
            <person name="Nakamura H."/>
            <person name="Ohtoshi R."/>
            <person name="Tomita M."/>
            <person name="Numata K."/>
            <person name="Arakawa K."/>
        </authorList>
    </citation>
    <scope>NUCLEOTIDE SEQUENCE [LARGE SCALE GENOMIC DNA]</scope>
</reference>
<organism evidence="1 2">
    <name type="scientific">Eumeta variegata</name>
    <name type="common">Bagworm moth</name>
    <name type="synonym">Eumeta japonica</name>
    <dbReference type="NCBI Taxonomy" id="151549"/>
    <lineage>
        <taxon>Eukaryota</taxon>
        <taxon>Metazoa</taxon>
        <taxon>Ecdysozoa</taxon>
        <taxon>Arthropoda</taxon>
        <taxon>Hexapoda</taxon>
        <taxon>Insecta</taxon>
        <taxon>Pterygota</taxon>
        <taxon>Neoptera</taxon>
        <taxon>Endopterygota</taxon>
        <taxon>Lepidoptera</taxon>
        <taxon>Glossata</taxon>
        <taxon>Ditrysia</taxon>
        <taxon>Tineoidea</taxon>
        <taxon>Psychidae</taxon>
        <taxon>Oiketicinae</taxon>
        <taxon>Eumeta</taxon>
    </lineage>
</organism>
<gene>
    <name evidence="1" type="ORF">EVAR_72504_1</name>
</gene>
<comment type="caution">
    <text evidence="1">The sequence shown here is derived from an EMBL/GenBank/DDBJ whole genome shotgun (WGS) entry which is preliminary data.</text>
</comment>
<evidence type="ECO:0000313" key="1">
    <source>
        <dbReference type="EMBL" id="GBP08327.1"/>
    </source>
</evidence>
<name>A0A4C1T4E2_EUMVA</name>
<dbReference type="AlphaFoldDB" id="A0A4C1T4E2"/>
<protein>
    <submittedName>
        <fullName evidence="1">Uncharacterized protein</fullName>
    </submittedName>
</protein>
<dbReference type="EMBL" id="BGZK01004323">
    <property type="protein sequence ID" value="GBP08327.1"/>
    <property type="molecule type" value="Genomic_DNA"/>
</dbReference>